<evidence type="ECO:0000313" key="2">
    <source>
        <dbReference type="Proteomes" id="UP001055253"/>
    </source>
</evidence>
<dbReference type="EMBL" id="CP092429">
    <property type="protein sequence ID" value="UVY89930.1"/>
    <property type="molecule type" value="Genomic_DNA"/>
</dbReference>
<proteinExistence type="predicted"/>
<protein>
    <submittedName>
        <fullName evidence="1">Uncharacterized protein</fullName>
    </submittedName>
</protein>
<keyword evidence="2" id="KW-1185">Reference proteome</keyword>
<gene>
    <name evidence="1" type="ORF">MJO63_26040</name>
</gene>
<dbReference type="Proteomes" id="UP001055253">
    <property type="component" value="Chromosome"/>
</dbReference>
<sequence length="64" mass="6278">MSIATPIKGALPLRALATGIQATSAMATASVMTTAAVAATLGRTTGSVTKACLEFGAAPGLRRC</sequence>
<name>A0ABY5TSC9_MYCUL</name>
<organism evidence="1 2">
    <name type="scientific">Mycobacterium ulcerans</name>
    <dbReference type="NCBI Taxonomy" id="1809"/>
    <lineage>
        <taxon>Bacteria</taxon>
        <taxon>Bacillati</taxon>
        <taxon>Actinomycetota</taxon>
        <taxon>Actinomycetes</taxon>
        <taxon>Mycobacteriales</taxon>
        <taxon>Mycobacteriaceae</taxon>
        <taxon>Mycobacterium</taxon>
        <taxon>Mycobacterium ulcerans group</taxon>
    </lineage>
</organism>
<reference evidence="1" key="1">
    <citation type="submission" date="2022-08" db="EMBL/GenBank/DDBJ databases">
        <title>Whole genome sequencing of non-tuberculosis mycobacteria type-strains.</title>
        <authorList>
            <person name="Igarashi Y."/>
            <person name="Osugi A."/>
            <person name="Mitarai S."/>
        </authorList>
    </citation>
    <scope>NUCLEOTIDE SEQUENCE</scope>
    <source>
        <strain evidence="1">ATCC 19423</strain>
    </source>
</reference>
<accession>A0ABY5TSC9</accession>
<dbReference type="RefSeq" id="WP_071497874.1">
    <property type="nucleotide sequence ID" value="NZ_LR734555.1"/>
</dbReference>
<evidence type="ECO:0000313" key="1">
    <source>
        <dbReference type="EMBL" id="UVY89930.1"/>
    </source>
</evidence>